<proteinExistence type="predicted"/>
<accession>A0ABW4JQ35</accession>
<dbReference type="Proteomes" id="UP001597079">
    <property type="component" value="Unassembled WGS sequence"/>
</dbReference>
<name>A0ABW4JQ35_9BACL</name>
<evidence type="ECO:0000313" key="1">
    <source>
        <dbReference type="EMBL" id="MFD1678244.1"/>
    </source>
</evidence>
<reference evidence="2" key="1">
    <citation type="journal article" date="2019" name="Int. J. Syst. Evol. Microbiol.">
        <title>The Global Catalogue of Microorganisms (GCM) 10K type strain sequencing project: providing services to taxonomists for standard genome sequencing and annotation.</title>
        <authorList>
            <consortium name="The Broad Institute Genomics Platform"/>
            <consortium name="The Broad Institute Genome Sequencing Center for Infectious Disease"/>
            <person name="Wu L."/>
            <person name="Ma J."/>
        </authorList>
    </citation>
    <scope>NUCLEOTIDE SEQUENCE [LARGE SCALE GENOMIC DNA]</scope>
    <source>
        <strain evidence="2">CGMCC 1.12286</strain>
    </source>
</reference>
<organism evidence="1 2">
    <name type="scientific">Alicyclobacillus fodiniaquatilis</name>
    <dbReference type="NCBI Taxonomy" id="1661150"/>
    <lineage>
        <taxon>Bacteria</taxon>
        <taxon>Bacillati</taxon>
        <taxon>Bacillota</taxon>
        <taxon>Bacilli</taxon>
        <taxon>Bacillales</taxon>
        <taxon>Alicyclobacillaceae</taxon>
        <taxon>Alicyclobacillus</taxon>
    </lineage>
</organism>
<comment type="caution">
    <text evidence="1">The sequence shown here is derived from an EMBL/GenBank/DDBJ whole genome shotgun (WGS) entry which is preliminary data.</text>
</comment>
<dbReference type="EMBL" id="JBHUCX010000102">
    <property type="protein sequence ID" value="MFD1678244.1"/>
    <property type="molecule type" value="Genomic_DNA"/>
</dbReference>
<dbReference type="RefSeq" id="WP_377946281.1">
    <property type="nucleotide sequence ID" value="NZ_JBHUCX010000102.1"/>
</dbReference>
<keyword evidence="2" id="KW-1185">Reference proteome</keyword>
<evidence type="ECO:0000313" key="2">
    <source>
        <dbReference type="Proteomes" id="UP001597079"/>
    </source>
</evidence>
<protein>
    <submittedName>
        <fullName evidence="1">Uncharacterized protein</fullName>
    </submittedName>
</protein>
<sequence>MYSISFGVGSQASSVAQILMQVDQQIKSNELEHVGEFVEQEDQKLLHGEPTSIYDYYA</sequence>
<gene>
    <name evidence="1" type="ORF">ACFSB2_26625</name>
</gene>